<dbReference type="CDD" id="cd01650">
    <property type="entry name" value="RT_nLTR_like"/>
    <property type="match status" value="1"/>
</dbReference>
<evidence type="ECO:0000313" key="2">
    <source>
        <dbReference type="EMBL" id="CAH2236861.1"/>
    </source>
</evidence>
<name>A0A8S4RHJ3_9NEOP</name>
<feature type="non-terminal residue" evidence="2">
    <location>
        <position position="1"/>
    </location>
</feature>
<sequence length="322" mass="35763">MLKWAILVNGNVCRKLAAVHPLGSAWSLSSWSEGNSSSSEEEEEEVLTSSFLYMPIIYNLGTLKWYRPFSILPLISKLLERIVHFQLNSFLVNNNILSPYQSGFRRGHSTVTALVKVCDDIRANMDNQLITILALLDFSNAFNTVDFDILLAILKSINISEAAIDWFHSYLNGRQQCVYSQNKFSSYSSLTAGVPQGGVLSPLLFAIFINTVSKQLSSSFHLYADDLQVYIGSPSHSICEGIAEVNNELLSIYTWSNSYGLCVNPNKSQVIIIGSRQQLAKVNFSTLLSVRFNSTDLVLSTTVKNLGPLIDTTLSWSPQVAE</sequence>
<reference evidence="2" key="1">
    <citation type="submission" date="2022-03" db="EMBL/GenBank/DDBJ databases">
        <authorList>
            <person name="Lindestad O."/>
        </authorList>
    </citation>
    <scope>NUCLEOTIDE SEQUENCE</scope>
</reference>
<dbReference type="InterPro" id="IPR000477">
    <property type="entry name" value="RT_dom"/>
</dbReference>
<dbReference type="SUPFAM" id="SSF56672">
    <property type="entry name" value="DNA/RNA polymerases"/>
    <property type="match status" value="1"/>
</dbReference>
<dbReference type="GO" id="GO:0071897">
    <property type="term" value="P:DNA biosynthetic process"/>
    <property type="evidence" value="ECO:0007669"/>
    <property type="project" value="UniProtKB-ARBA"/>
</dbReference>
<dbReference type="Pfam" id="PF00078">
    <property type="entry name" value="RVT_1"/>
    <property type="match status" value="1"/>
</dbReference>
<dbReference type="OrthoDB" id="7479519at2759"/>
<dbReference type="EMBL" id="CAKXAJ010025234">
    <property type="protein sequence ID" value="CAH2236861.1"/>
    <property type="molecule type" value="Genomic_DNA"/>
</dbReference>
<comment type="caution">
    <text evidence="2">The sequence shown here is derived from an EMBL/GenBank/DDBJ whole genome shotgun (WGS) entry which is preliminary data.</text>
</comment>
<gene>
    <name evidence="2" type="primary">jg27265</name>
    <name evidence="2" type="ORF">PAEG_LOCUS14196</name>
</gene>
<evidence type="ECO:0000313" key="3">
    <source>
        <dbReference type="Proteomes" id="UP000838756"/>
    </source>
</evidence>
<feature type="domain" description="Reverse transcriptase" evidence="1">
    <location>
        <begin position="35"/>
        <end position="286"/>
    </location>
</feature>
<organism evidence="2 3">
    <name type="scientific">Pararge aegeria aegeria</name>
    <dbReference type="NCBI Taxonomy" id="348720"/>
    <lineage>
        <taxon>Eukaryota</taxon>
        <taxon>Metazoa</taxon>
        <taxon>Ecdysozoa</taxon>
        <taxon>Arthropoda</taxon>
        <taxon>Hexapoda</taxon>
        <taxon>Insecta</taxon>
        <taxon>Pterygota</taxon>
        <taxon>Neoptera</taxon>
        <taxon>Endopterygota</taxon>
        <taxon>Lepidoptera</taxon>
        <taxon>Glossata</taxon>
        <taxon>Ditrysia</taxon>
        <taxon>Papilionoidea</taxon>
        <taxon>Nymphalidae</taxon>
        <taxon>Satyrinae</taxon>
        <taxon>Satyrini</taxon>
        <taxon>Parargina</taxon>
        <taxon>Pararge</taxon>
    </lineage>
</organism>
<protein>
    <submittedName>
        <fullName evidence="2">Jg27265 protein</fullName>
    </submittedName>
</protein>
<dbReference type="Proteomes" id="UP000838756">
    <property type="component" value="Unassembled WGS sequence"/>
</dbReference>
<evidence type="ECO:0000259" key="1">
    <source>
        <dbReference type="PROSITE" id="PS50878"/>
    </source>
</evidence>
<dbReference type="AlphaFoldDB" id="A0A8S4RHJ3"/>
<proteinExistence type="predicted"/>
<dbReference type="PROSITE" id="PS50878">
    <property type="entry name" value="RT_POL"/>
    <property type="match status" value="1"/>
</dbReference>
<dbReference type="InterPro" id="IPR043502">
    <property type="entry name" value="DNA/RNA_pol_sf"/>
</dbReference>
<accession>A0A8S4RHJ3</accession>
<dbReference type="PANTHER" id="PTHR33332">
    <property type="entry name" value="REVERSE TRANSCRIPTASE DOMAIN-CONTAINING PROTEIN"/>
    <property type="match status" value="1"/>
</dbReference>
<keyword evidence="3" id="KW-1185">Reference proteome</keyword>